<dbReference type="InterPro" id="IPR013783">
    <property type="entry name" value="Ig-like_fold"/>
</dbReference>
<dbReference type="SUPFAM" id="SSF49265">
    <property type="entry name" value="Fibronectin type III"/>
    <property type="match status" value="1"/>
</dbReference>
<keyword evidence="9" id="KW-1185">Reference proteome</keyword>
<keyword evidence="4" id="KW-0675">Receptor</keyword>
<keyword evidence="6" id="KW-1133">Transmembrane helix</keyword>
<dbReference type="PANTHER" id="PTHR23036">
    <property type="entry name" value="CYTOKINE RECEPTOR"/>
    <property type="match status" value="1"/>
</dbReference>
<evidence type="ECO:0000256" key="5">
    <source>
        <dbReference type="ARBA" id="ARBA00023180"/>
    </source>
</evidence>
<gene>
    <name evidence="8" type="primary">l1cam_0</name>
    <name evidence="8" type="ORF">FJT64_024027</name>
</gene>
<dbReference type="InterPro" id="IPR003961">
    <property type="entry name" value="FN3_dom"/>
</dbReference>
<dbReference type="GO" id="GO:0043235">
    <property type="term" value="C:receptor complex"/>
    <property type="evidence" value="ECO:0007669"/>
    <property type="project" value="TreeGrafter"/>
</dbReference>
<sequence length="169" mass="18630">MNVHFQKYYIDGLEPFTRYEITLQVKNPEYLSPPDTISAVTSQGVPSRPDNVTFLEVTDRSMVLGWTPPRQPNGLLLGYTVYWTSQQAAVRSVTVSAGDVTSYTLATLGKIPAEAGGLYVRMERNCQQIQLFSTWRHQPSTALAGAQLTGVLVGSLLLAVTVVIAVLWR</sequence>
<reference evidence="8 9" key="1">
    <citation type="submission" date="2019-07" db="EMBL/GenBank/DDBJ databases">
        <title>Draft genome assembly of a fouling barnacle, Amphibalanus amphitrite (Darwin, 1854): The first reference genome for Thecostraca.</title>
        <authorList>
            <person name="Kim W."/>
        </authorList>
    </citation>
    <scope>NUCLEOTIDE SEQUENCE [LARGE SCALE GENOMIC DNA]</scope>
    <source>
        <strain evidence="8">SNU_AA5</strain>
        <tissue evidence="8">Soma without cirri and trophi</tissue>
    </source>
</reference>
<proteinExistence type="predicted"/>
<evidence type="ECO:0000256" key="1">
    <source>
        <dbReference type="ARBA" id="ARBA00022729"/>
    </source>
</evidence>
<keyword evidence="6" id="KW-0472">Membrane</keyword>
<evidence type="ECO:0000256" key="2">
    <source>
        <dbReference type="ARBA" id="ARBA00022737"/>
    </source>
</evidence>
<keyword evidence="5" id="KW-0325">Glycoprotein</keyword>
<keyword evidence="3" id="KW-1015">Disulfide bond</keyword>
<accession>A0A6A4W9J6</accession>
<dbReference type="OrthoDB" id="6376657at2759"/>
<keyword evidence="1" id="KW-0732">Signal</keyword>
<dbReference type="Pfam" id="PF00041">
    <property type="entry name" value="fn3"/>
    <property type="match status" value="1"/>
</dbReference>
<keyword evidence="2" id="KW-0677">Repeat</keyword>
<comment type="caution">
    <text evidence="8">The sequence shown here is derived from an EMBL/GenBank/DDBJ whole genome shotgun (WGS) entry which is preliminary data.</text>
</comment>
<dbReference type="GO" id="GO:0019955">
    <property type="term" value="F:cytokine binding"/>
    <property type="evidence" value="ECO:0007669"/>
    <property type="project" value="TreeGrafter"/>
</dbReference>
<evidence type="ECO:0000256" key="6">
    <source>
        <dbReference type="SAM" id="Phobius"/>
    </source>
</evidence>
<evidence type="ECO:0000256" key="4">
    <source>
        <dbReference type="ARBA" id="ARBA00023170"/>
    </source>
</evidence>
<dbReference type="GO" id="GO:0009897">
    <property type="term" value="C:external side of plasma membrane"/>
    <property type="evidence" value="ECO:0007669"/>
    <property type="project" value="TreeGrafter"/>
</dbReference>
<organism evidence="8 9">
    <name type="scientific">Amphibalanus amphitrite</name>
    <name type="common">Striped barnacle</name>
    <name type="synonym">Balanus amphitrite</name>
    <dbReference type="NCBI Taxonomy" id="1232801"/>
    <lineage>
        <taxon>Eukaryota</taxon>
        <taxon>Metazoa</taxon>
        <taxon>Ecdysozoa</taxon>
        <taxon>Arthropoda</taxon>
        <taxon>Crustacea</taxon>
        <taxon>Multicrustacea</taxon>
        <taxon>Cirripedia</taxon>
        <taxon>Thoracica</taxon>
        <taxon>Thoracicalcarea</taxon>
        <taxon>Balanomorpha</taxon>
        <taxon>Balanoidea</taxon>
        <taxon>Balanidae</taxon>
        <taxon>Amphibalaninae</taxon>
        <taxon>Amphibalanus</taxon>
    </lineage>
</organism>
<dbReference type="Proteomes" id="UP000440578">
    <property type="component" value="Unassembled WGS sequence"/>
</dbReference>
<dbReference type="PROSITE" id="PS50853">
    <property type="entry name" value="FN3"/>
    <property type="match status" value="2"/>
</dbReference>
<dbReference type="InterPro" id="IPR050379">
    <property type="entry name" value="Type-I_Cytokine_Rcpt"/>
</dbReference>
<feature type="domain" description="Fibronectin type-III" evidence="7">
    <location>
        <begin position="48"/>
        <end position="144"/>
    </location>
</feature>
<dbReference type="PANTHER" id="PTHR23036:SF151">
    <property type="entry name" value="FIBRONECTIN TYPE-III DOMAIN-CONTAINING PROTEIN"/>
    <property type="match status" value="1"/>
</dbReference>
<dbReference type="Gene3D" id="2.60.40.10">
    <property type="entry name" value="Immunoglobulins"/>
    <property type="match status" value="2"/>
</dbReference>
<dbReference type="AlphaFoldDB" id="A0A6A4W9J6"/>
<evidence type="ECO:0000256" key="3">
    <source>
        <dbReference type="ARBA" id="ARBA00023157"/>
    </source>
</evidence>
<dbReference type="InterPro" id="IPR036116">
    <property type="entry name" value="FN3_sf"/>
</dbReference>
<evidence type="ECO:0000313" key="9">
    <source>
        <dbReference type="Proteomes" id="UP000440578"/>
    </source>
</evidence>
<dbReference type="GO" id="GO:0004896">
    <property type="term" value="F:cytokine receptor activity"/>
    <property type="evidence" value="ECO:0007669"/>
    <property type="project" value="TreeGrafter"/>
</dbReference>
<protein>
    <submittedName>
        <fullName evidence="8">Neural cell adhesion molecule L1</fullName>
    </submittedName>
</protein>
<feature type="transmembrane region" description="Helical" evidence="6">
    <location>
        <begin position="148"/>
        <end position="168"/>
    </location>
</feature>
<evidence type="ECO:0000313" key="8">
    <source>
        <dbReference type="EMBL" id="KAF0304076.1"/>
    </source>
</evidence>
<dbReference type="CDD" id="cd00063">
    <property type="entry name" value="FN3"/>
    <property type="match status" value="1"/>
</dbReference>
<feature type="domain" description="Fibronectin type-III" evidence="7">
    <location>
        <begin position="1"/>
        <end position="45"/>
    </location>
</feature>
<evidence type="ECO:0000259" key="7">
    <source>
        <dbReference type="PROSITE" id="PS50853"/>
    </source>
</evidence>
<dbReference type="EMBL" id="VIIS01000873">
    <property type="protein sequence ID" value="KAF0304076.1"/>
    <property type="molecule type" value="Genomic_DNA"/>
</dbReference>
<keyword evidence="6" id="KW-0812">Transmembrane</keyword>
<name>A0A6A4W9J6_AMPAM</name>